<reference evidence="4 5" key="1">
    <citation type="submission" date="2016-11" db="EMBL/GenBank/DDBJ databases">
        <authorList>
            <person name="Jaros S."/>
            <person name="Januszkiewicz K."/>
            <person name="Wedrychowicz H."/>
        </authorList>
    </citation>
    <scope>NUCLEOTIDE SEQUENCE [LARGE SCALE GENOMIC DNA]</scope>
    <source>
        <strain evidence="4 5">DSM 9705</strain>
    </source>
</reference>
<accession>A0A1M5XS81</accession>
<feature type="domain" description="NADPH-dependent FMN reductase-like" evidence="3">
    <location>
        <begin position="1"/>
        <end position="100"/>
    </location>
</feature>
<keyword evidence="5" id="KW-1185">Reference proteome</keyword>
<dbReference type="InterPro" id="IPR029039">
    <property type="entry name" value="Flavoprotein-like_sf"/>
</dbReference>
<gene>
    <name evidence="4" type="ORF">SAMN02745124_03270</name>
</gene>
<dbReference type="PANTHER" id="PTHR43278:SF4">
    <property type="entry name" value="NAD(P)H-DEPENDENT FMN-CONTAINING OXIDOREDUCTASE YWQN-RELATED"/>
    <property type="match status" value="1"/>
</dbReference>
<sequence length="192" mass="21012">MKVLVLNGSPRRGGSVASLLKTVIRNVSAEHDIEWIDVCGLDMRFCTGCMVCREKELCILPEDDAHTVGNKIRDADALVVGTPTHWGNMCAPLKLLFDRNVPVFMGESPRGMTAPRQKGKRAVIVTACTTPWPFNVILPESRGALRAVREVLHYGGYKIVGTVTRPGTKKSTEINTSLEKKANRLGGKLVQS</sequence>
<dbReference type="AlphaFoldDB" id="A0A1M5XS81"/>
<proteinExistence type="predicted"/>
<evidence type="ECO:0000259" key="3">
    <source>
        <dbReference type="Pfam" id="PF03358"/>
    </source>
</evidence>
<name>A0A1M5XS81_9BACT</name>
<dbReference type="STRING" id="1121409.SAMN02745124_03270"/>
<dbReference type="InterPro" id="IPR005025">
    <property type="entry name" value="FMN_Rdtase-like_dom"/>
</dbReference>
<dbReference type="SUPFAM" id="SSF52218">
    <property type="entry name" value="Flavoproteins"/>
    <property type="match status" value="1"/>
</dbReference>
<evidence type="ECO:0000313" key="4">
    <source>
        <dbReference type="EMBL" id="SHI02143.1"/>
    </source>
</evidence>
<evidence type="ECO:0000256" key="2">
    <source>
        <dbReference type="ARBA" id="ARBA00022643"/>
    </source>
</evidence>
<evidence type="ECO:0000313" key="5">
    <source>
        <dbReference type="Proteomes" id="UP000184139"/>
    </source>
</evidence>
<protein>
    <submittedName>
        <fullName evidence="4">NADPH-dependent FMN reductase</fullName>
    </submittedName>
</protein>
<keyword evidence="2" id="KW-0288">FMN</keyword>
<dbReference type="InterPro" id="IPR051796">
    <property type="entry name" value="ISF_SsuE-like"/>
</dbReference>
<dbReference type="EMBL" id="FQXS01000022">
    <property type="protein sequence ID" value="SHI02143.1"/>
    <property type="molecule type" value="Genomic_DNA"/>
</dbReference>
<organism evidence="4 5">
    <name type="scientific">Desulfofustis glycolicus DSM 9705</name>
    <dbReference type="NCBI Taxonomy" id="1121409"/>
    <lineage>
        <taxon>Bacteria</taxon>
        <taxon>Pseudomonadati</taxon>
        <taxon>Thermodesulfobacteriota</taxon>
        <taxon>Desulfobulbia</taxon>
        <taxon>Desulfobulbales</taxon>
        <taxon>Desulfocapsaceae</taxon>
        <taxon>Desulfofustis</taxon>
    </lineage>
</organism>
<dbReference type="Proteomes" id="UP000184139">
    <property type="component" value="Unassembled WGS sequence"/>
</dbReference>
<dbReference type="Gene3D" id="3.40.50.360">
    <property type="match status" value="1"/>
</dbReference>
<dbReference type="RefSeq" id="WP_073377663.1">
    <property type="nucleotide sequence ID" value="NZ_FQXS01000022.1"/>
</dbReference>
<evidence type="ECO:0000256" key="1">
    <source>
        <dbReference type="ARBA" id="ARBA00022630"/>
    </source>
</evidence>
<dbReference type="GO" id="GO:0016491">
    <property type="term" value="F:oxidoreductase activity"/>
    <property type="evidence" value="ECO:0007669"/>
    <property type="project" value="InterPro"/>
</dbReference>
<dbReference type="Pfam" id="PF03358">
    <property type="entry name" value="FMN_red"/>
    <property type="match status" value="1"/>
</dbReference>
<dbReference type="OrthoDB" id="6398207at2"/>
<keyword evidence="1" id="KW-0285">Flavoprotein</keyword>
<dbReference type="PANTHER" id="PTHR43278">
    <property type="entry name" value="NAD(P)H-DEPENDENT FMN-CONTAINING OXIDOREDUCTASE YWQN-RELATED"/>
    <property type="match status" value="1"/>
</dbReference>